<organism evidence="1 2">
    <name type="scientific">Levilactobacillus lanxiensis</name>
    <dbReference type="NCBI Taxonomy" id="2799568"/>
    <lineage>
        <taxon>Bacteria</taxon>
        <taxon>Bacillati</taxon>
        <taxon>Bacillota</taxon>
        <taxon>Bacilli</taxon>
        <taxon>Lactobacillales</taxon>
        <taxon>Lactobacillaceae</taxon>
        <taxon>Levilactobacillus</taxon>
    </lineage>
</organism>
<accession>A0ABW4D249</accession>
<dbReference type="EMBL" id="JBHTOD010000006">
    <property type="protein sequence ID" value="MFD1455664.1"/>
    <property type="molecule type" value="Genomic_DNA"/>
</dbReference>
<dbReference type="SUPFAM" id="SSF55961">
    <property type="entry name" value="Bet v1-like"/>
    <property type="match status" value="1"/>
</dbReference>
<proteinExistence type="predicted"/>
<dbReference type="RefSeq" id="WP_203645798.1">
    <property type="nucleotide sequence ID" value="NZ_BOLN01000006.1"/>
</dbReference>
<name>A0ABW4D249_9LACO</name>
<sequence>MSENLFQNVISTHARPDRLHEILVHPENLPLWDEELIQVVPTITAKFQLTRQPPALNEHEDLSVTATADQIIYHSQGGRLAYDLVFSLATEATHTILTEELRVTSTGGLPLPLRLLAPIAQQAFAQKLHHLIALAESSREVLS</sequence>
<gene>
    <name evidence="1" type="ORF">ACFQ44_08260</name>
</gene>
<keyword evidence="2" id="KW-1185">Reference proteome</keyword>
<evidence type="ECO:0000313" key="1">
    <source>
        <dbReference type="EMBL" id="MFD1455664.1"/>
    </source>
</evidence>
<evidence type="ECO:0000313" key="2">
    <source>
        <dbReference type="Proteomes" id="UP001597189"/>
    </source>
</evidence>
<protein>
    <submittedName>
        <fullName evidence="1">SRPBCC family protein</fullName>
    </submittedName>
</protein>
<reference evidence="2" key="1">
    <citation type="journal article" date="2019" name="Int. J. Syst. Evol. Microbiol.">
        <title>The Global Catalogue of Microorganisms (GCM) 10K type strain sequencing project: providing services to taxonomists for standard genome sequencing and annotation.</title>
        <authorList>
            <consortium name="The Broad Institute Genomics Platform"/>
            <consortium name="The Broad Institute Genome Sequencing Center for Infectious Disease"/>
            <person name="Wu L."/>
            <person name="Ma J."/>
        </authorList>
    </citation>
    <scope>NUCLEOTIDE SEQUENCE [LARGE SCALE GENOMIC DNA]</scope>
    <source>
        <strain evidence="2">CCM 8979</strain>
    </source>
</reference>
<comment type="caution">
    <text evidence="1">The sequence shown here is derived from an EMBL/GenBank/DDBJ whole genome shotgun (WGS) entry which is preliminary data.</text>
</comment>
<dbReference type="Proteomes" id="UP001597189">
    <property type="component" value="Unassembled WGS sequence"/>
</dbReference>